<keyword evidence="2 5" id="KW-0813">Transport</keyword>
<reference evidence="9" key="1">
    <citation type="submission" date="2020-11" db="EMBL/GenBank/DDBJ databases">
        <authorList>
            <person name="Tran Van P."/>
        </authorList>
    </citation>
    <scope>NUCLEOTIDE SEQUENCE</scope>
</reference>
<evidence type="ECO:0000256" key="3">
    <source>
        <dbReference type="ARBA" id="ARBA00022483"/>
    </source>
</evidence>
<keyword evidence="4 5" id="KW-0653">Protein transport</keyword>
<dbReference type="GO" id="GO:0006612">
    <property type="term" value="P:protein targeting to membrane"/>
    <property type="evidence" value="ECO:0007669"/>
    <property type="project" value="UniProtKB-UniRule"/>
</dbReference>
<accession>A0A7R9I0T1</accession>
<name>A0A7R9I0T1_9NEOP</name>
<evidence type="ECO:0000256" key="5">
    <source>
        <dbReference type="RuleBase" id="RU367079"/>
    </source>
</evidence>
<evidence type="ECO:0000313" key="9">
    <source>
        <dbReference type="EMBL" id="CAD7443372.1"/>
    </source>
</evidence>
<feature type="compositionally biased region" description="Basic and acidic residues" evidence="6">
    <location>
        <begin position="37"/>
        <end position="50"/>
    </location>
</feature>
<comment type="similarity">
    <text evidence="1 5">Belongs to the SEC8 family.</text>
</comment>
<dbReference type="InterPro" id="IPR007191">
    <property type="entry name" value="Sec8_exocyst_N"/>
</dbReference>
<dbReference type="GO" id="GO:0090522">
    <property type="term" value="P:vesicle tethering involved in exocytosis"/>
    <property type="evidence" value="ECO:0007669"/>
    <property type="project" value="UniProtKB-UniRule"/>
</dbReference>
<dbReference type="PANTHER" id="PTHR14146">
    <property type="entry name" value="EXOCYST COMPLEX COMPONENT 4"/>
    <property type="match status" value="1"/>
</dbReference>
<dbReference type="InterPro" id="IPR048630">
    <property type="entry name" value="Sec8_M"/>
</dbReference>
<dbReference type="AlphaFoldDB" id="A0A7R9I0T1"/>
<dbReference type="GO" id="GO:0006904">
    <property type="term" value="P:vesicle docking involved in exocytosis"/>
    <property type="evidence" value="ECO:0007669"/>
    <property type="project" value="InterPro"/>
</dbReference>
<comment type="function">
    <text evidence="5">Component of the exocyst complex involved in the docking of exocytic vesicles with fusion sites on the plasma membrane.</text>
</comment>
<feature type="domain" description="Exocyst complex component Sec8 middle helical bundle" evidence="8">
    <location>
        <begin position="288"/>
        <end position="415"/>
    </location>
</feature>
<dbReference type="GO" id="GO:0015031">
    <property type="term" value="P:protein transport"/>
    <property type="evidence" value="ECO:0007669"/>
    <property type="project" value="UniProtKB-KW"/>
</dbReference>
<proteinExistence type="inferred from homology"/>
<dbReference type="GO" id="GO:0000145">
    <property type="term" value="C:exocyst"/>
    <property type="evidence" value="ECO:0007669"/>
    <property type="project" value="UniProtKB-UniRule"/>
</dbReference>
<dbReference type="Pfam" id="PF20652">
    <property type="entry name" value="Sec8_C"/>
    <property type="match status" value="1"/>
</dbReference>
<organism evidence="9">
    <name type="scientific">Timema bartmani</name>
    <dbReference type="NCBI Taxonomy" id="61472"/>
    <lineage>
        <taxon>Eukaryota</taxon>
        <taxon>Metazoa</taxon>
        <taxon>Ecdysozoa</taxon>
        <taxon>Arthropoda</taxon>
        <taxon>Hexapoda</taxon>
        <taxon>Insecta</taxon>
        <taxon>Pterygota</taxon>
        <taxon>Neoptera</taxon>
        <taxon>Polyneoptera</taxon>
        <taxon>Phasmatodea</taxon>
        <taxon>Timematodea</taxon>
        <taxon>Timematoidea</taxon>
        <taxon>Timematidae</taxon>
        <taxon>Timema</taxon>
    </lineage>
</organism>
<dbReference type="EMBL" id="OD566111">
    <property type="protein sequence ID" value="CAD7443372.1"/>
    <property type="molecule type" value="Genomic_DNA"/>
</dbReference>
<gene>
    <name evidence="9" type="ORF">TBIB3V08_LOCUS5780</name>
</gene>
<dbReference type="GO" id="GO:0032584">
    <property type="term" value="C:growth cone membrane"/>
    <property type="evidence" value="ECO:0007669"/>
    <property type="project" value="TreeGrafter"/>
</dbReference>
<evidence type="ECO:0000259" key="7">
    <source>
        <dbReference type="Pfam" id="PF04048"/>
    </source>
</evidence>
<dbReference type="GO" id="GO:0006893">
    <property type="term" value="P:Golgi to plasma membrane transport"/>
    <property type="evidence" value="ECO:0007669"/>
    <property type="project" value="TreeGrafter"/>
</dbReference>
<feature type="domain" description="Exocyst complex component Sec8 N-terminal" evidence="7">
    <location>
        <begin position="45"/>
        <end position="141"/>
    </location>
</feature>
<dbReference type="GO" id="GO:0045202">
    <property type="term" value="C:synapse"/>
    <property type="evidence" value="ECO:0007669"/>
    <property type="project" value="TreeGrafter"/>
</dbReference>
<dbReference type="GO" id="GO:0007268">
    <property type="term" value="P:chemical synaptic transmission"/>
    <property type="evidence" value="ECO:0007669"/>
    <property type="project" value="TreeGrafter"/>
</dbReference>
<dbReference type="InterPro" id="IPR039682">
    <property type="entry name" value="Sec8/EXOC4"/>
</dbReference>
<keyword evidence="3 5" id="KW-0268">Exocytosis</keyword>
<dbReference type="Pfam" id="PF04048">
    <property type="entry name" value="Sec8_N"/>
    <property type="match status" value="1"/>
</dbReference>
<evidence type="ECO:0000256" key="4">
    <source>
        <dbReference type="ARBA" id="ARBA00022927"/>
    </source>
</evidence>
<protein>
    <recommendedName>
        <fullName evidence="5">Exocyst complex component Sec8</fullName>
    </recommendedName>
</protein>
<evidence type="ECO:0000256" key="2">
    <source>
        <dbReference type="ARBA" id="ARBA00022448"/>
    </source>
</evidence>
<evidence type="ECO:0000256" key="6">
    <source>
        <dbReference type="SAM" id="MobiDB-lite"/>
    </source>
</evidence>
<feature type="compositionally biased region" description="Pro residues" evidence="6">
    <location>
        <begin position="1"/>
        <end position="10"/>
    </location>
</feature>
<sequence length="430" mass="48246">MSAVPPPTKPPRGVKHPKETSGLLMSVIRTLSASESNEQRDREKAKLEKEYKRSDQRLDELVSAHDQDLTQVMQLFGKLSSRVTASREKIHAVKENLHACKMLLRCKRDELKKLWLEGIEHKHVLHLLEKIDELREVPSQLTGYLAKKHYLHATQQLVSALSLGEGSLEGVEALREVRVELQTKKQQLHTKLMQELSHHLYVQSTQEIVALRRQGSGRDNTLLNSPFQRATELRSSARTPKARRALLDVLSPFPNTLSSRLGLNPATNPSCVEETLGNLQEDLDATDPEANSEHFMAILIECLALLNKVPDAVEAIKVEMQTELLSIISRTTQQILDMSALPQQPQPAAHHDPAQTQPLARPVLLLELLQTVFEQFRCVAAAHAVALRSFSFVADKYHIDVRLYEMPDVWSKVQAVVGSSSIPLSDCGMI</sequence>
<evidence type="ECO:0000259" key="8">
    <source>
        <dbReference type="Pfam" id="PF20652"/>
    </source>
</evidence>
<feature type="region of interest" description="Disordered" evidence="6">
    <location>
        <begin position="1"/>
        <end position="50"/>
    </location>
</feature>
<evidence type="ECO:0000256" key="1">
    <source>
        <dbReference type="ARBA" id="ARBA00010470"/>
    </source>
</evidence>
<dbReference type="PANTHER" id="PTHR14146:SF0">
    <property type="entry name" value="EXOCYST COMPLEX COMPONENT 4"/>
    <property type="match status" value="1"/>
</dbReference>